<gene>
    <name evidence="2" type="ordered locus">MTR_3g106950</name>
</gene>
<keyword evidence="4" id="KW-1185">Reference proteome</keyword>
<name>G7JB06_MEDTR</name>
<evidence type="ECO:0000313" key="2">
    <source>
        <dbReference type="EMBL" id="AES73634.1"/>
    </source>
</evidence>
<evidence type="ECO:0000313" key="3">
    <source>
        <dbReference type="EnsemblPlants" id="AES73634"/>
    </source>
</evidence>
<feature type="compositionally biased region" description="Basic and acidic residues" evidence="1">
    <location>
        <begin position="1"/>
        <end position="14"/>
    </location>
</feature>
<dbReference type="EnsemblPlants" id="AES73634">
    <property type="protein sequence ID" value="AES73634"/>
    <property type="gene ID" value="MTR_3g106950"/>
</dbReference>
<dbReference type="AlphaFoldDB" id="G7JB06"/>
<organism evidence="2 4">
    <name type="scientific">Medicago truncatula</name>
    <name type="common">Barrel medic</name>
    <name type="synonym">Medicago tribuloides</name>
    <dbReference type="NCBI Taxonomy" id="3880"/>
    <lineage>
        <taxon>Eukaryota</taxon>
        <taxon>Viridiplantae</taxon>
        <taxon>Streptophyta</taxon>
        <taxon>Embryophyta</taxon>
        <taxon>Tracheophyta</taxon>
        <taxon>Spermatophyta</taxon>
        <taxon>Magnoliopsida</taxon>
        <taxon>eudicotyledons</taxon>
        <taxon>Gunneridae</taxon>
        <taxon>Pentapetalae</taxon>
        <taxon>rosids</taxon>
        <taxon>fabids</taxon>
        <taxon>Fabales</taxon>
        <taxon>Fabaceae</taxon>
        <taxon>Papilionoideae</taxon>
        <taxon>50 kb inversion clade</taxon>
        <taxon>NPAAA clade</taxon>
        <taxon>Hologalegina</taxon>
        <taxon>IRL clade</taxon>
        <taxon>Trifolieae</taxon>
        <taxon>Medicago</taxon>
    </lineage>
</organism>
<protein>
    <submittedName>
        <fullName evidence="2 3">Uncharacterized protein</fullName>
    </submittedName>
</protein>
<accession>G7JB06</accession>
<dbReference type="SUPFAM" id="SSF81383">
    <property type="entry name" value="F-box domain"/>
    <property type="match status" value="1"/>
</dbReference>
<proteinExistence type="predicted"/>
<reference evidence="2 4" key="1">
    <citation type="journal article" date="2011" name="Nature">
        <title>The Medicago genome provides insight into the evolution of rhizobial symbioses.</title>
        <authorList>
            <person name="Young N.D."/>
            <person name="Debelle F."/>
            <person name="Oldroyd G.E."/>
            <person name="Geurts R."/>
            <person name="Cannon S.B."/>
            <person name="Udvardi M.K."/>
            <person name="Benedito V.A."/>
            <person name="Mayer K.F."/>
            <person name="Gouzy J."/>
            <person name="Schoof H."/>
            <person name="Van de Peer Y."/>
            <person name="Proost S."/>
            <person name="Cook D.R."/>
            <person name="Meyers B.C."/>
            <person name="Spannagl M."/>
            <person name="Cheung F."/>
            <person name="De Mita S."/>
            <person name="Krishnakumar V."/>
            <person name="Gundlach H."/>
            <person name="Zhou S."/>
            <person name="Mudge J."/>
            <person name="Bharti A.K."/>
            <person name="Murray J.D."/>
            <person name="Naoumkina M.A."/>
            <person name="Rosen B."/>
            <person name="Silverstein K.A."/>
            <person name="Tang H."/>
            <person name="Rombauts S."/>
            <person name="Zhao P.X."/>
            <person name="Zhou P."/>
            <person name="Barbe V."/>
            <person name="Bardou P."/>
            <person name="Bechner M."/>
            <person name="Bellec A."/>
            <person name="Berger A."/>
            <person name="Berges H."/>
            <person name="Bidwell S."/>
            <person name="Bisseling T."/>
            <person name="Choisne N."/>
            <person name="Couloux A."/>
            <person name="Denny R."/>
            <person name="Deshpande S."/>
            <person name="Dai X."/>
            <person name="Doyle J.J."/>
            <person name="Dudez A.M."/>
            <person name="Farmer A.D."/>
            <person name="Fouteau S."/>
            <person name="Franken C."/>
            <person name="Gibelin C."/>
            <person name="Gish J."/>
            <person name="Goldstein S."/>
            <person name="Gonzalez A.J."/>
            <person name="Green P.J."/>
            <person name="Hallab A."/>
            <person name="Hartog M."/>
            <person name="Hua A."/>
            <person name="Humphray S.J."/>
            <person name="Jeong D.H."/>
            <person name="Jing Y."/>
            <person name="Jocker A."/>
            <person name="Kenton S.M."/>
            <person name="Kim D.J."/>
            <person name="Klee K."/>
            <person name="Lai H."/>
            <person name="Lang C."/>
            <person name="Lin S."/>
            <person name="Macmil S.L."/>
            <person name="Magdelenat G."/>
            <person name="Matthews L."/>
            <person name="McCorrison J."/>
            <person name="Monaghan E.L."/>
            <person name="Mun J.H."/>
            <person name="Najar F.Z."/>
            <person name="Nicholson C."/>
            <person name="Noirot C."/>
            <person name="O'Bleness M."/>
            <person name="Paule C.R."/>
            <person name="Poulain J."/>
            <person name="Prion F."/>
            <person name="Qin B."/>
            <person name="Qu C."/>
            <person name="Retzel E.F."/>
            <person name="Riddle C."/>
            <person name="Sallet E."/>
            <person name="Samain S."/>
            <person name="Samson N."/>
            <person name="Sanders I."/>
            <person name="Saurat O."/>
            <person name="Scarpelli C."/>
            <person name="Schiex T."/>
            <person name="Segurens B."/>
            <person name="Severin A.J."/>
            <person name="Sherrier D.J."/>
            <person name="Shi R."/>
            <person name="Sims S."/>
            <person name="Singer S.R."/>
            <person name="Sinharoy S."/>
            <person name="Sterck L."/>
            <person name="Viollet A."/>
            <person name="Wang B.B."/>
            <person name="Wang K."/>
            <person name="Wang M."/>
            <person name="Wang X."/>
            <person name="Warfsmann J."/>
            <person name="Weissenbach J."/>
            <person name="White D.D."/>
            <person name="White J.D."/>
            <person name="Wiley G.B."/>
            <person name="Wincker P."/>
            <person name="Xing Y."/>
            <person name="Yang L."/>
            <person name="Yao Z."/>
            <person name="Ying F."/>
            <person name="Zhai J."/>
            <person name="Zhou L."/>
            <person name="Zuber A."/>
            <person name="Denarie J."/>
            <person name="Dixon R.A."/>
            <person name="May G.D."/>
            <person name="Schwartz D.C."/>
            <person name="Rogers J."/>
            <person name="Quetier F."/>
            <person name="Town C.D."/>
            <person name="Roe B.A."/>
        </authorList>
    </citation>
    <scope>NUCLEOTIDE SEQUENCE [LARGE SCALE GENOMIC DNA]</scope>
    <source>
        <strain evidence="2">A17</strain>
        <strain evidence="3 4">cv. Jemalong A17</strain>
    </source>
</reference>
<dbReference type="InterPro" id="IPR036047">
    <property type="entry name" value="F-box-like_dom_sf"/>
</dbReference>
<dbReference type="PaxDb" id="3880-AES73634"/>
<dbReference type="EMBL" id="CM001219">
    <property type="protein sequence ID" value="AES73634.1"/>
    <property type="molecule type" value="Genomic_DNA"/>
</dbReference>
<sequence>MEKESSNESRKFKSEMSSTAAGDDNDVISSLPDAVLCHILSFLPTIVSKRWT</sequence>
<evidence type="ECO:0000313" key="4">
    <source>
        <dbReference type="Proteomes" id="UP000002051"/>
    </source>
</evidence>
<reference evidence="3" key="3">
    <citation type="submission" date="2015-04" db="UniProtKB">
        <authorList>
            <consortium name="EnsemblPlants"/>
        </authorList>
    </citation>
    <scope>IDENTIFICATION</scope>
    <source>
        <strain evidence="3">cv. Jemalong A17</strain>
    </source>
</reference>
<dbReference type="Proteomes" id="UP000002051">
    <property type="component" value="Chromosome 3"/>
</dbReference>
<dbReference type="HOGENOM" id="CLU_3090245_0_0_1"/>
<reference evidence="2 4" key="2">
    <citation type="journal article" date="2014" name="BMC Genomics">
        <title>An improved genome release (version Mt4.0) for the model legume Medicago truncatula.</title>
        <authorList>
            <person name="Tang H."/>
            <person name="Krishnakumar V."/>
            <person name="Bidwell S."/>
            <person name="Rosen B."/>
            <person name="Chan A."/>
            <person name="Zhou S."/>
            <person name="Gentzbittel L."/>
            <person name="Childs K.L."/>
            <person name="Yandell M."/>
            <person name="Gundlach H."/>
            <person name="Mayer K.F."/>
            <person name="Schwartz D.C."/>
            <person name="Town C.D."/>
        </authorList>
    </citation>
    <scope>GENOME REANNOTATION</scope>
    <source>
        <strain evidence="3 4">cv. Jemalong A17</strain>
    </source>
</reference>
<feature type="region of interest" description="Disordered" evidence="1">
    <location>
        <begin position="1"/>
        <end position="24"/>
    </location>
</feature>
<evidence type="ECO:0000256" key="1">
    <source>
        <dbReference type="SAM" id="MobiDB-lite"/>
    </source>
</evidence>